<name>A0AAP8D6D4_RALSL</name>
<dbReference type="InterPro" id="IPR029063">
    <property type="entry name" value="SAM-dependent_MTases_sf"/>
</dbReference>
<dbReference type="EMBL" id="NCTK01000001">
    <property type="protein sequence ID" value="OYQ14897.1"/>
    <property type="molecule type" value="Genomic_DNA"/>
</dbReference>
<dbReference type="AlphaFoldDB" id="A0AAP8D6D4"/>
<keyword evidence="3" id="KW-0808">Transferase</keyword>
<dbReference type="GO" id="GO:0044027">
    <property type="term" value="P:negative regulation of gene expression via chromosomal CpG island methylation"/>
    <property type="evidence" value="ECO:0007669"/>
    <property type="project" value="TreeGrafter"/>
</dbReference>
<dbReference type="EC" id="2.1.1.37" evidence="1"/>
<evidence type="ECO:0000313" key="8">
    <source>
        <dbReference type="EMBL" id="OYQ14945.1"/>
    </source>
</evidence>
<dbReference type="Proteomes" id="UP000216164">
    <property type="component" value="Unassembled WGS sequence"/>
</dbReference>
<evidence type="ECO:0000256" key="6">
    <source>
        <dbReference type="ARBA" id="ARBA00047422"/>
    </source>
</evidence>
<dbReference type="GO" id="GO:0003886">
    <property type="term" value="F:DNA (cytosine-5-)-methyltransferase activity"/>
    <property type="evidence" value="ECO:0007669"/>
    <property type="project" value="UniProtKB-EC"/>
</dbReference>
<evidence type="ECO:0000256" key="4">
    <source>
        <dbReference type="ARBA" id="ARBA00022691"/>
    </source>
</evidence>
<keyword evidence="5" id="KW-0680">Restriction system</keyword>
<dbReference type="PANTHER" id="PTHR10629">
    <property type="entry name" value="CYTOSINE-SPECIFIC METHYLTRANSFERASE"/>
    <property type="match status" value="1"/>
</dbReference>
<reference evidence="8 9" key="1">
    <citation type="submission" date="2017-04" db="EMBL/GenBank/DDBJ databases">
        <title>Genome Announcement: Closed genomes of Ralstonia solanacearum strains K60, UW551, and UW700.</title>
        <authorList>
            <person name="Hayes M."/>
            <person name="Macintyre A.M."/>
            <person name="Allen C."/>
        </authorList>
    </citation>
    <scope>NUCLEOTIDE SEQUENCE [LARGE SCALE GENOMIC DNA]</scope>
    <source>
        <strain evidence="8 9">UW25</strain>
    </source>
</reference>
<organism evidence="8 9">
    <name type="scientific">Ralstonia solanacearum K60</name>
    <dbReference type="NCBI Taxonomy" id="1091042"/>
    <lineage>
        <taxon>Bacteria</taxon>
        <taxon>Pseudomonadati</taxon>
        <taxon>Pseudomonadota</taxon>
        <taxon>Betaproteobacteria</taxon>
        <taxon>Burkholderiales</taxon>
        <taxon>Burkholderiaceae</taxon>
        <taxon>Ralstonia</taxon>
        <taxon>Ralstonia solanacearum species complex</taxon>
    </lineage>
</organism>
<dbReference type="Pfam" id="PF00145">
    <property type="entry name" value="DNA_methylase"/>
    <property type="match status" value="1"/>
</dbReference>
<dbReference type="InterPro" id="IPR050390">
    <property type="entry name" value="C5-Methyltransferase"/>
</dbReference>
<keyword evidence="4" id="KW-0949">S-adenosyl-L-methionine</keyword>
<dbReference type="GO" id="GO:0003677">
    <property type="term" value="F:DNA binding"/>
    <property type="evidence" value="ECO:0007669"/>
    <property type="project" value="TreeGrafter"/>
</dbReference>
<protein>
    <recommendedName>
        <fullName evidence="1">DNA (cytosine-5-)-methyltransferase</fullName>
        <ecNumber evidence="1">2.1.1.37</ecNumber>
    </recommendedName>
</protein>
<evidence type="ECO:0000256" key="1">
    <source>
        <dbReference type="ARBA" id="ARBA00011975"/>
    </source>
</evidence>
<evidence type="ECO:0000313" key="9">
    <source>
        <dbReference type="Proteomes" id="UP000216164"/>
    </source>
</evidence>
<dbReference type="Gene3D" id="3.40.50.150">
    <property type="entry name" value="Vaccinia Virus protein VP39"/>
    <property type="match status" value="1"/>
</dbReference>
<dbReference type="REBASE" id="245331">
    <property type="entry name" value="M.RsoUW25ORF17950P"/>
</dbReference>
<dbReference type="SUPFAM" id="SSF53335">
    <property type="entry name" value="S-adenosyl-L-methionine-dependent methyltransferases"/>
    <property type="match status" value="1"/>
</dbReference>
<dbReference type="GO" id="GO:0009307">
    <property type="term" value="P:DNA restriction-modification system"/>
    <property type="evidence" value="ECO:0007669"/>
    <property type="project" value="UniProtKB-KW"/>
</dbReference>
<dbReference type="REBASE" id="245330">
    <property type="entry name" value="M.RsoUW25ORF17675P"/>
</dbReference>
<sequence>MIRDQLLLGIESELIVDLFAGGGGMSTAIEMALGRHVDIAINHDADAIEMHKANHPQTKHYCSDVFEVCPREATQGRPVGHLHGSPDCTHFSQAKGGQARSRKIRALAWVMVRWAGQVKPRSFSMENVHQMKTWGRLIAKRDKATGRVVTLEMVKCPQTGKMANRVAAPGERVPVHEQFLVPDPKRAGTTWRRFVRIFEGMGYDLKIGSLVACDHGAGTTRDRLFVFGRRDGLPIHWPQPTHMETPAKGQKKIVSAADNIDWNIPCPSIFDRKKPLAEATMRRIAKGMKKFVLDSGDPFIVPIAHYNGSEPVHGIRESLRTITATPKGGSFAIAAAHLVKFRGDHIGQAVTEPCPTITSGGGAKRPAGAAHALGLAAASLIQLGYGEREGQAPRVLDLREPLGTVVAGGIKHGLSTAFLAQANGGFNTTPGHDAHAPASTITNTGSQQQLVTANLVTLRRNCDARSVEEPLTTITAGAEHHGLVEYRLSREHEEGALRCAAFLISYYGTDNMRGLDEPLATITTRDRLALVTVWIKGEAWVVVDIGLRMLTPRELYNCQGFPRGYIIDRGADGRVFSKSAQVKMVGNSVSPRPGKALISLNCMDLAAWTTPELGRAEAMAA</sequence>
<dbReference type="PRINTS" id="PR00105">
    <property type="entry name" value="C5METTRFRASE"/>
</dbReference>
<dbReference type="EMBL" id="NCTK01000001">
    <property type="protein sequence ID" value="OYQ14945.1"/>
    <property type="molecule type" value="Genomic_DNA"/>
</dbReference>
<comment type="caution">
    <text evidence="8">The sequence shown here is derived from an EMBL/GenBank/DDBJ whole genome shotgun (WGS) entry which is preliminary data.</text>
</comment>
<dbReference type="Gene3D" id="3.90.120.10">
    <property type="entry name" value="DNA Methylase, subunit A, domain 2"/>
    <property type="match status" value="1"/>
</dbReference>
<evidence type="ECO:0000313" key="7">
    <source>
        <dbReference type="EMBL" id="OYQ14897.1"/>
    </source>
</evidence>
<evidence type="ECO:0000256" key="2">
    <source>
        <dbReference type="ARBA" id="ARBA00022603"/>
    </source>
</evidence>
<dbReference type="PANTHER" id="PTHR10629:SF52">
    <property type="entry name" value="DNA (CYTOSINE-5)-METHYLTRANSFERASE 1"/>
    <property type="match status" value="1"/>
</dbReference>
<proteinExistence type="predicted"/>
<dbReference type="GO" id="GO:0032259">
    <property type="term" value="P:methylation"/>
    <property type="evidence" value="ECO:0007669"/>
    <property type="project" value="UniProtKB-KW"/>
</dbReference>
<accession>A0AAP8D6D4</accession>
<keyword evidence="2 8" id="KW-0489">Methyltransferase</keyword>
<dbReference type="InterPro" id="IPR001525">
    <property type="entry name" value="C5_MeTfrase"/>
</dbReference>
<comment type="catalytic activity">
    <reaction evidence="6">
        <text>a 2'-deoxycytidine in DNA + S-adenosyl-L-methionine = a 5-methyl-2'-deoxycytidine in DNA + S-adenosyl-L-homocysteine + H(+)</text>
        <dbReference type="Rhea" id="RHEA:13681"/>
        <dbReference type="Rhea" id="RHEA-COMP:11369"/>
        <dbReference type="Rhea" id="RHEA-COMP:11370"/>
        <dbReference type="ChEBI" id="CHEBI:15378"/>
        <dbReference type="ChEBI" id="CHEBI:57856"/>
        <dbReference type="ChEBI" id="CHEBI:59789"/>
        <dbReference type="ChEBI" id="CHEBI:85452"/>
        <dbReference type="ChEBI" id="CHEBI:85454"/>
        <dbReference type="EC" id="2.1.1.37"/>
    </reaction>
</comment>
<evidence type="ECO:0000256" key="5">
    <source>
        <dbReference type="ARBA" id="ARBA00022747"/>
    </source>
</evidence>
<dbReference type="RefSeq" id="WP_003270284.1">
    <property type="nucleotide sequence ID" value="NZ_NCTK01000001.1"/>
</dbReference>
<evidence type="ECO:0000256" key="3">
    <source>
        <dbReference type="ARBA" id="ARBA00022679"/>
    </source>
</evidence>
<gene>
    <name evidence="7" type="ORF">B7R77_17675</name>
    <name evidence="8" type="ORF">B7R77_17950</name>
</gene>